<dbReference type="PANTHER" id="PTHR45618">
    <property type="entry name" value="MITOCHONDRIAL DICARBOXYLATE CARRIER-RELATED"/>
    <property type="match status" value="1"/>
</dbReference>
<dbReference type="Pfam" id="PF00153">
    <property type="entry name" value="Mito_carr"/>
    <property type="match status" value="2"/>
</dbReference>
<organism evidence="12 13">
    <name type="scientific">Pneumocystis wakefieldiae</name>
    <dbReference type="NCBI Taxonomy" id="38082"/>
    <lineage>
        <taxon>Eukaryota</taxon>
        <taxon>Fungi</taxon>
        <taxon>Dikarya</taxon>
        <taxon>Ascomycota</taxon>
        <taxon>Taphrinomycotina</taxon>
        <taxon>Pneumocystomycetes</taxon>
        <taxon>Pneumocystaceae</taxon>
        <taxon>Pneumocystis</taxon>
    </lineage>
</organism>
<dbReference type="PROSITE" id="PS50920">
    <property type="entry name" value="SOLCAR"/>
    <property type="match status" value="2"/>
</dbReference>
<evidence type="ECO:0000256" key="4">
    <source>
        <dbReference type="ARBA" id="ARBA00022692"/>
    </source>
</evidence>
<evidence type="ECO:0000256" key="3">
    <source>
        <dbReference type="ARBA" id="ARBA00022448"/>
    </source>
</evidence>
<sequence>MDFPFWFGGLASCMATLITHPLDLIKVRMQISKRLTGLTGTITNIIRYKGFKTMYNGLTASILRQATYSTTRFGIYHELKSTISKRTGKSPRFGTLICIATISGAIGGIVSNPMDIINKELQGRISWRNSSQYNESYTYYKKSGYFSKAILRDFSSAVLAGFVATTICSPIDVMKSRVMNSDKYKNMFTVFKEEIKKEGIKFVFRGWMPSFIRLGPHTIITFIILEEQKKLWQKCCIKKVSEL</sequence>
<dbReference type="SUPFAM" id="SSF103506">
    <property type="entry name" value="Mitochondrial carrier"/>
    <property type="match status" value="1"/>
</dbReference>
<evidence type="ECO:0000256" key="9">
    <source>
        <dbReference type="ARBA" id="ARBA00023136"/>
    </source>
</evidence>
<dbReference type="PRINTS" id="PR00926">
    <property type="entry name" value="MITOCARRIER"/>
</dbReference>
<keyword evidence="5" id="KW-0677">Repeat</keyword>
<evidence type="ECO:0000256" key="6">
    <source>
        <dbReference type="ARBA" id="ARBA00022792"/>
    </source>
</evidence>
<dbReference type="Gene3D" id="1.50.40.10">
    <property type="entry name" value="Mitochondrial carrier domain"/>
    <property type="match status" value="2"/>
</dbReference>
<dbReference type="InterPro" id="IPR018108">
    <property type="entry name" value="MCP_transmembrane"/>
</dbReference>
<keyword evidence="9 10" id="KW-0472">Membrane</keyword>
<name>A0A899FUN9_9ASCO</name>
<dbReference type="InterPro" id="IPR023395">
    <property type="entry name" value="MCP_dom_sf"/>
</dbReference>
<feature type="repeat" description="Solcar" evidence="10">
    <location>
        <begin position="3"/>
        <end position="82"/>
    </location>
</feature>
<comment type="subcellular location">
    <subcellularLocation>
        <location evidence="1">Mitochondrion inner membrane</location>
        <topology evidence="1">Multi-pass membrane protein</topology>
    </subcellularLocation>
</comment>
<evidence type="ECO:0000256" key="5">
    <source>
        <dbReference type="ARBA" id="ARBA00022737"/>
    </source>
</evidence>
<dbReference type="GO" id="GO:0005743">
    <property type="term" value="C:mitochondrial inner membrane"/>
    <property type="evidence" value="ECO:0007669"/>
    <property type="project" value="UniProtKB-SubCell"/>
</dbReference>
<keyword evidence="13" id="KW-1185">Reference proteome</keyword>
<evidence type="ECO:0000256" key="8">
    <source>
        <dbReference type="ARBA" id="ARBA00023128"/>
    </source>
</evidence>
<dbReference type="InterPro" id="IPR002067">
    <property type="entry name" value="MCP"/>
</dbReference>
<accession>A0A899FUN9</accession>
<dbReference type="EMBL" id="CP054532">
    <property type="protein sequence ID" value="QSL64046.1"/>
    <property type="molecule type" value="Genomic_DNA"/>
</dbReference>
<evidence type="ECO:0000256" key="11">
    <source>
        <dbReference type="RuleBase" id="RU000488"/>
    </source>
</evidence>
<dbReference type="InterPro" id="IPR050391">
    <property type="entry name" value="Mito_Metabolite_Transporter"/>
</dbReference>
<protein>
    <submittedName>
        <fullName evidence="12">Uncharacterized protein</fullName>
    </submittedName>
</protein>
<dbReference type="OrthoDB" id="448427at2759"/>
<keyword evidence="8" id="KW-0496">Mitochondrion</keyword>
<evidence type="ECO:0000256" key="2">
    <source>
        <dbReference type="ARBA" id="ARBA00006375"/>
    </source>
</evidence>
<evidence type="ECO:0000256" key="7">
    <source>
        <dbReference type="ARBA" id="ARBA00022989"/>
    </source>
</evidence>
<keyword evidence="7" id="KW-1133">Transmembrane helix</keyword>
<comment type="similarity">
    <text evidence="2 11">Belongs to the mitochondrial carrier (TC 2.A.29) family.</text>
</comment>
<dbReference type="AlphaFoldDB" id="A0A899FUN9"/>
<evidence type="ECO:0000256" key="1">
    <source>
        <dbReference type="ARBA" id="ARBA00004448"/>
    </source>
</evidence>
<dbReference type="GO" id="GO:0055085">
    <property type="term" value="P:transmembrane transport"/>
    <property type="evidence" value="ECO:0007669"/>
    <property type="project" value="InterPro"/>
</dbReference>
<keyword evidence="6" id="KW-0999">Mitochondrion inner membrane</keyword>
<keyword evidence="4 10" id="KW-0812">Transmembrane</keyword>
<reference evidence="12" key="1">
    <citation type="submission" date="2020-06" db="EMBL/GenBank/DDBJ databases">
        <title>Genomes of multiple members of Pneumocystis genus reveal paths to human pathogen Pneumocystis jirovecii.</title>
        <authorList>
            <person name="Cisse O.H."/>
            <person name="Ma L."/>
            <person name="Dekker J."/>
            <person name="Khil P."/>
            <person name="Jo J."/>
            <person name="Brenchley J."/>
            <person name="Blair R."/>
            <person name="Pahar B."/>
            <person name="Chabe M."/>
            <person name="Van Rompay K.A."/>
            <person name="Keesler R."/>
            <person name="Sukura A."/>
            <person name="Hirsch V."/>
            <person name="Kutty G."/>
            <person name="Liu Y."/>
            <person name="Peng L."/>
            <person name="Chen J."/>
            <person name="Song J."/>
            <person name="Weissenbacher-Lang C."/>
            <person name="Xu J."/>
            <person name="Upham N.S."/>
            <person name="Stajich J.E."/>
            <person name="Cuomo C.A."/>
            <person name="Cushion M.T."/>
            <person name="Kovacs J.A."/>
        </authorList>
    </citation>
    <scope>NUCLEOTIDE SEQUENCE</scope>
    <source>
        <strain evidence="12">2A</strain>
    </source>
</reference>
<dbReference type="Proteomes" id="UP000663699">
    <property type="component" value="Chromosome 1"/>
</dbReference>
<evidence type="ECO:0000256" key="10">
    <source>
        <dbReference type="PROSITE-ProRule" id="PRU00282"/>
    </source>
</evidence>
<evidence type="ECO:0000313" key="13">
    <source>
        <dbReference type="Proteomes" id="UP000663699"/>
    </source>
</evidence>
<gene>
    <name evidence="12" type="ORF">MERGE_000201</name>
</gene>
<keyword evidence="3 11" id="KW-0813">Transport</keyword>
<evidence type="ECO:0000313" key="12">
    <source>
        <dbReference type="EMBL" id="QSL64046.1"/>
    </source>
</evidence>
<feature type="repeat" description="Solcar" evidence="10">
    <location>
        <begin position="148"/>
        <end position="231"/>
    </location>
</feature>
<proteinExistence type="inferred from homology"/>